<protein>
    <recommendedName>
        <fullName evidence="4">WG repeat-containing protein</fullName>
    </recommendedName>
</protein>
<dbReference type="Proteomes" id="UP000588111">
    <property type="component" value="Unassembled WGS sequence"/>
</dbReference>
<evidence type="ECO:0000256" key="1">
    <source>
        <dbReference type="SAM" id="SignalP"/>
    </source>
</evidence>
<feature type="chain" id="PRO_5032502506" description="WG repeat-containing protein" evidence="1">
    <location>
        <begin position="38"/>
        <end position="781"/>
    </location>
</feature>
<organism evidence="2 3">
    <name type="scientific">Psychrobacter luti</name>
    <dbReference type="NCBI Taxonomy" id="198481"/>
    <lineage>
        <taxon>Bacteria</taxon>
        <taxon>Pseudomonadati</taxon>
        <taxon>Pseudomonadota</taxon>
        <taxon>Gammaproteobacteria</taxon>
        <taxon>Moraxellales</taxon>
        <taxon>Moraxellaceae</taxon>
        <taxon>Psychrobacter</taxon>
    </lineage>
</organism>
<keyword evidence="1" id="KW-0732">Signal</keyword>
<proteinExistence type="predicted"/>
<feature type="signal peptide" evidence="1">
    <location>
        <begin position="1"/>
        <end position="37"/>
    </location>
</feature>
<reference evidence="2 3" key="1">
    <citation type="submission" date="2020-08" db="EMBL/GenBank/DDBJ databases">
        <title>Genomic Encyclopedia of Type Strains, Phase III (KMG-III): the genomes of soil and plant-associated and newly described type strains.</title>
        <authorList>
            <person name="Whitman W."/>
        </authorList>
    </citation>
    <scope>NUCLEOTIDE SEQUENCE [LARGE SCALE GENOMIC DNA]</scope>
    <source>
        <strain evidence="2 3">CECT 5885</strain>
    </source>
</reference>
<dbReference type="InterPro" id="IPR032774">
    <property type="entry name" value="WG_beta_rep"/>
</dbReference>
<dbReference type="Pfam" id="PF14903">
    <property type="entry name" value="WG_beta_rep"/>
    <property type="match status" value="3"/>
</dbReference>
<dbReference type="PANTHER" id="PTHR37841">
    <property type="entry name" value="GLR2918 PROTEIN"/>
    <property type="match status" value="1"/>
</dbReference>
<sequence>MNAKALAPKVRQLSLAISLALASLTIVSITTTQSAHADTCSCDQGKLYSIEIDELNNAHPHKLTLAANNAYYQLIDDKGAVVQDKLYDIKAYEDGRIVAKRHGYFGAIDATGKMVLDFKYGAIEVLDNNFYHLTKYFGSKEATAIANGAGDWLYPASKVFDKDIQTNYLYTDKTNNVTYFMISKDGKYGLINDKKQTLITPVYDQLELLDTCPNERLFMKAKLGDKVGLIDQYQKVVVPFTKNIDIENFNEDKQIFSVKSYVPKGAGNLGHLNRETVISESLINGKGVPLMKSDASIRLLNSHLYEYKKSGQYGIINNSGAILLPASFDYLYSQYSQYNAPILAAHNQKIGIVTKGADSKLKVSEFYDGLELSEDSTYTLHEIESQLLKNEEDASTEEEVIYEATSAEEADNTLGATLYNPYNSSYIAQINHKFGLVDSNNKVLIPIIYDELSYFNRFIKVKKDNKYGLLTDNNETVKALTYDDITPLSDSHGTEDNIGIVFTKGNQQQLTNKFGSIITPFSDYRFVDNKLDYLDNMSVIEKDGKYGLFSVKEKKVLIQPIYEDMYERIYNDSILAQLNGKKVLIDTSGKVLISDLSQYAEFERSNNEKNIIVKTNDDKYGVIDYKGKTIIPAVYDSLELQGLSNNYEAVWGENKALLLLYIVGKNGKHGIFSHNGSVVAPIEYDYIQSLIYPAYLAVVKDKSADSETVGEANNLGLMNLSGKLVLDMKYHDVRTNPYDPEGRLYAINNHKNIVETYDKKLTLIKTQSLQAFKDTNEWYKE</sequence>
<evidence type="ECO:0008006" key="4">
    <source>
        <dbReference type="Google" id="ProtNLM"/>
    </source>
</evidence>
<comment type="caution">
    <text evidence="2">The sequence shown here is derived from an EMBL/GenBank/DDBJ whole genome shotgun (WGS) entry which is preliminary data.</text>
</comment>
<keyword evidence="3" id="KW-1185">Reference proteome</keyword>
<dbReference type="AlphaFoldDB" id="A0A839T8V4"/>
<dbReference type="RefSeq" id="WP_183618232.1">
    <property type="nucleotide sequence ID" value="NZ_CAJHAH010000004.1"/>
</dbReference>
<evidence type="ECO:0000313" key="3">
    <source>
        <dbReference type="Proteomes" id="UP000588111"/>
    </source>
</evidence>
<dbReference type="PANTHER" id="PTHR37841:SF1">
    <property type="entry name" value="DUF3298 DOMAIN-CONTAINING PROTEIN"/>
    <property type="match status" value="1"/>
</dbReference>
<dbReference type="EMBL" id="JACHXL010000001">
    <property type="protein sequence ID" value="MBB3105877.1"/>
    <property type="molecule type" value="Genomic_DNA"/>
</dbReference>
<accession>A0A839T8V4</accession>
<name>A0A839T8V4_9GAMM</name>
<gene>
    <name evidence="2" type="ORF">FHS24_000368</name>
</gene>
<evidence type="ECO:0000313" key="2">
    <source>
        <dbReference type="EMBL" id="MBB3105877.1"/>
    </source>
</evidence>